<dbReference type="InterPro" id="IPR003378">
    <property type="entry name" value="Fringe-like_glycosylTrfase"/>
</dbReference>
<organism evidence="12 13">
    <name type="scientific">Diacronema lutheri</name>
    <name type="common">Unicellular marine alga</name>
    <name type="synonym">Monochrysis lutheri</name>
    <dbReference type="NCBI Taxonomy" id="2081491"/>
    <lineage>
        <taxon>Eukaryota</taxon>
        <taxon>Haptista</taxon>
        <taxon>Haptophyta</taxon>
        <taxon>Pavlovophyceae</taxon>
        <taxon>Pavlovales</taxon>
        <taxon>Pavlovaceae</taxon>
        <taxon>Diacronema</taxon>
    </lineage>
</organism>
<evidence type="ECO:0000256" key="6">
    <source>
        <dbReference type="ARBA" id="ARBA00022989"/>
    </source>
</evidence>
<evidence type="ECO:0000256" key="2">
    <source>
        <dbReference type="ARBA" id="ARBA00022676"/>
    </source>
</evidence>
<dbReference type="Gene3D" id="3.90.550.50">
    <property type="match status" value="1"/>
</dbReference>
<feature type="compositionally biased region" description="Acidic residues" evidence="9">
    <location>
        <begin position="426"/>
        <end position="440"/>
    </location>
</feature>
<evidence type="ECO:0000256" key="4">
    <source>
        <dbReference type="ARBA" id="ARBA00022692"/>
    </source>
</evidence>
<evidence type="ECO:0000256" key="10">
    <source>
        <dbReference type="SAM" id="Phobius"/>
    </source>
</evidence>
<proteinExistence type="predicted"/>
<keyword evidence="2" id="KW-0328">Glycosyltransferase</keyword>
<keyword evidence="4 10" id="KW-0812">Transmembrane</keyword>
<comment type="caution">
    <text evidence="12">The sequence shown here is derived from an EMBL/GenBank/DDBJ whole genome shotgun (WGS) entry which is preliminary data.</text>
</comment>
<protein>
    <recommendedName>
        <fullName evidence="11">Fringe-like glycosyltransferase domain-containing protein</fullName>
    </recommendedName>
</protein>
<evidence type="ECO:0000256" key="1">
    <source>
        <dbReference type="ARBA" id="ARBA00004606"/>
    </source>
</evidence>
<dbReference type="GO" id="GO:0016020">
    <property type="term" value="C:membrane"/>
    <property type="evidence" value="ECO:0007669"/>
    <property type="project" value="UniProtKB-SubCell"/>
</dbReference>
<keyword evidence="3" id="KW-0808">Transferase</keyword>
<dbReference type="GO" id="GO:0016757">
    <property type="term" value="F:glycosyltransferase activity"/>
    <property type="evidence" value="ECO:0007669"/>
    <property type="project" value="UniProtKB-KW"/>
</dbReference>
<feature type="domain" description="Fringe-like glycosyltransferase" evidence="11">
    <location>
        <begin position="100"/>
        <end position="313"/>
    </location>
</feature>
<keyword evidence="6 10" id="KW-1133">Transmembrane helix</keyword>
<gene>
    <name evidence="12" type="ORF">KFE25_005785</name>
</gene>
<dbReference type="EMBL" id="JAGTXO010000063">
    <property type="protein sequence ID" value="KAG8457772.1"/>
    <property type="molecule type" value="Genomic_DNA"/>
</dbReference>
<reference evidence="12" key="1">
    <citation type="submission" date="2021-05" db="EMBL/GenBank/DDBJ databases">
        <title>The genome of the haptophyte Pavlova lutheri (Diacronema luteri, Pavlovales) - a model for lipid biosynthesis in eukaryotic algae.</title>
        <authorList>
            <person name="Hulatt C.J."/>
            <person name="Posewitz M.C."/>
        </authorList>
    </citation>
    <scope>NUCLEOTIDE SEQUENCE</scope>
    <source>
        <strain evidence="12">NIVA-4/92</strain>
    </source>
</reference>
<name>A0A8J5XBR0_DIALT</name>
<evidence type="ECO:0000313" key="13">
    <source>
        <dbReference type="Proteomes" id="UP000751190"/>
    </source>
</evidence>
<accession>A0A8J5XBR0</accession>
<evidence type="ECO:0000259" key="11">
    <source>
        <dbReference type="Pfam" id="PF02434"/>
    </source>
</evidence>
<evidence type="ECO:0000256" key="7">
    <source>
        <dbReference type="ARBA" id="ARBA00023136"/>
    </source>
</evidence>
<dbReference type="Pfam" id="PF02434">
    <property type="entry name" value="Fringe"/>
    <property type="match status" value="1"/>
</dbReference>
<keyword evidence="5" id="KW-0735">Signal-anchor</keyword>
<dbReference type="Proteomes" id="UP000751190">
    <property type="component" value="Unassembled WGS sequence"/>
</dbReference>
<dbReference type="GO" id="GO:0012505">
    <property type="term" value="C:endomembrane system"/>
    <property type="evidence" value="ECO:0007669"/>
    <property type="project" value="UniProtKB-SubCell"/>
</dbReference>
<evidence type="ECO:0000256" key="9">
    <source>
        <dbReference type="SAM" id="MobiDB-lite"/>
    </source>
</evidence>
<evidence type="ECO:0000256" key="3">
    <source>
        <dbReference type="ARBA" id="ARBA00022679"/>
    </source>
</evidence>
<evidence type="ECO:0000256" key="5">
    <source>
        <dbReference type="ARBA" id="ARBA00022968"/>
    </source>
</evidence>
<feature type="transmembrane region" description="Helical" evidence="10">
    <location>
        <begin position="32"/>
        <end position="53"/>
    </location>
</feature>
<evidence type="ECO:0000256" key="8">
    <source>
        <dbReference type="ARBA" id="ARBA00037847"/>
    </source>
</evidence>
<evidence type="ECO:0000313" key="12">
    <source>
        <dbReference type="EMBL" id="KAG8457772.1"/>
    </source>
</evidence>
<dbReference type="PANTHER" id="PTHR10811">
    <property type="entry name" value="FRINGE-RELATED"/>
    <property type="match status" value="1"/>
</dbReference>
<dbReference type="AlphaFoldDB" id="A0A8J5XBR0"/>
<keyword evidence="13" id="KW-1185">Reference proteome</keyword>
<feature type="region of interest" description="Disordered" evidence="9">
    <location>
        <begin position="531"/>
        <end position="559"/>
    </location>
</feature>
<sequence>MRRPSQARSPRAAGRARGLVGIVRGGCTLYNALNLLCAAALCSLAPGGAWLLLRGSALRAPRRGAERARAADGGYNEGLGTHAHAQLPGVHAARAPRRRPLRASDVLIGLMSCARYHPTRLALQHATFLRSFRHVVLFTDTPDDASAALRVPTVAHAFELARTPAERTYLTGAWRAVPIVRALAQHVAALPAAERPRWVYSLDDDAYVLVPNLLRALARYDDETDAIIVGAATLAPAGLHGVSAEPGGSFRFVNGGPGYALTLRALEHLAGARGDACAAAYTWDWMGDMRVSRCLADAGVRPTWERGFHTEDPGAMRARGALLAPGTPDAIAFHHLSGEQLVQLARAAEVVARAPAAGAPGGALARGSVTYDFGALALKSLSGSFFGVRLNVTLGWDGSAAAIDAPAGAHVRVRELASFHVAGGDGDGESEGEGEGEGDEWPGGARAPVAGVSHAGGVLLAAGADVAARVSRAIRRARAPDAGGGAAPPPPRRAFVQRYRGGACEASDGSILGGHALELVLHCAARGAAGDGDGDGDGDGGAAGGDGRTEQAKPRGRRAAHRAALRAAVGAGCVPGARGLVAVCGAAIGPDGCAARVDVVVVCPEPAPRLRAGLDVGTSPGASDVARDGAVLAGWRAAACARAGGGDGDDAAGCARTLGVGETFSLHFSMAVGEVQLEPPLFNVSQPRARGGGGAGDGGGDGGGARVSVRAATGDASIAHATGARMSVPARMDWAVRGPAFEPPAALGAARGAALPAEPLTLVITHECERGAQGEARGGRAVAEHEGAAQADAAAGGAAEAEVTGGSGVAVVTMHLGVRDHAPLSVAWAVRCC</sequence>
<keyword evidence="7 10" id="KW-0472">Membrane</keyword>
<dbReference type="OrthoDB" id="414175at2759"/>
<comment type="subcellular location">
    <subcellularLocation>
        <location evidence="8">Endomembrane system</location>
        <topology evidence="8">Single-pass membrane protein</topology>
    </subcellularLocation>
    <subcellularLocation>
        <location evidence="1">Membrane</location>
        <topology evidence="1">Single-pass type II membrane protein</topology>
    </subcellularLocation>
</comment>
<feature type="region of interest" description="Disordered" evidence="9">
    <location>
        <begin position="422"/>
        <end position="448"/>
    </location>
</feature>